<keyword evidence="4" id="KW-0408">Iron</keyword>
<dbReference type="SUPFAM" id="SSF48264">
    <property type="entry name" value="Cytochrome P450"/>
    <property type="match status" value="1"/>
</dbReference>
<name>A0ABR4NKS4_9FUNG</name>
<evidence type="ECO:0000313" key="6">
    <source>
        <dbReference type="Proteomes" id="UP001527925"/>
    </source>
</evidence>
<keyword evidence="6" id="KW-1185">Reference proteome</keyword>
<comment type="similarity">
    <text evidence="1">Belongs to the cytochrome P450 family.</text>
</comment>
<evidence type="ECO:0000256" key="4">
    <source>
        <dbReference type="ARBA" id="ARBA00023004"/>
    </source>
</evidence>
<gene>
    <name evidence="5" type="ORF">HK105_200198</name>
</gene>
<dbReference type="InterPro" id="IPR002401">
    <property type="entry name" value="Cyt_P450_E_grp-I"/>
</dbReference>
<dbReference type="PRINTS" id="PR00385">
    <property type="entry name" value="P450"/>
</dbReference>
<accession>A0ABR4NKS4</accession>
<dbReference type="PRINTS" id="PR00463">
    <property type="entry name" value="EP450I"/>
</dbReference>
<reference evidence="5 6" key="1">
    <citation type="submission" date="2023-09" db="EMBL/GenBank/DDBJ databases">
        <title>Pangenome analysis of Batrachochytrium dendrobatidis and related Chytrids.</title>
        <authorList>
            <person name="Yacoub M.N."/>
            <person name="Stajich J.E."/>
            <person name="James T.Y."/>
        </authorList>
    </citation>
    <scope>NUCLEOTIDE SEQUENCE [LARGE SCALE GENOMIC DNA]</scope>
    <source>
        <strain evidence="5 6">JEL0888</strain>
    </source>
</reference>
<evidence type="ECO:0000256" key="2">
    <source>
        <dbReference type="ARBA" id="ARBA00022723"/>
    </source>
</evidence>
<dbReference type="PROSITE" id="PS00086">
    <property type="entry name" value="CYTOCHROME_P450"/>
    <property type="match status" value="1"/>
</dbReference>
<proteinExistence type="inferred from homology"/>
<dbReference type="InterPro" id="IPR036396">
    <property type="entry name" value="Cyt_P450_sf"/>
</dbReference>
<dbReference type="InterPro" id="IPR001128">
    <property type="entry name" value="Cyt_P450"/>
</dbReference>
<keyword evidence="2" id="KW-0479">Metal-binding</keyword>
<evidence type="ECO:0000256" key="1">
    <source>
        <dbReference type="ARBA" id="ARBA00010617"/>
    </source>
</evidence>
<evidence type="ECO:0000256" key="3">
    <source>
        <dbReference type="ARBA" id="ARBA00023002"/>
    </source>
</evidence>
<dbReference type="EMBL" id="JADGIZ020000001">
    <property type="protein sequence ID" value="KAL2920132.1"/>
    <property type="molecule type" value="Genomic_DNA"/>
</dbReference>
<protein>
    <recommendedName>
        <fullName evidence="7">Cytochrome P450</fullName>
    </recommendedName>
</protein>
<comment type="caution">
    <text evidence="5">The sequence shown here is derived from an EMBL/GenBank/DDBJ whole genome shotgun (WGS) entry which is preliminary data.</text>
</comment>
<organism evidence="5 6">
    <name type="scientific">Polyrhizophydium stewartii</name>
    <dbReference type="NCBI Taxonomy" id="2732419"/>
    <lineage>
        <taxon>Eukaryota</taxon>
        <taxon>Fungi</taxon>
        <taxon>Fungi incertae sedis</taxon>
        <taxon>Chytridiomycota</taxon>
        <taxon>Chytridiomycota incertae sedis</taxon>
        <taxon>Chytridiomycetes</taxon>
        <taxon>Rhizophydiales</taxon>
        <taxon>Rhizophydiales incertae sedis</taxon>
        <taxon>Polyrhizophydium</taxon>
    </lineage>
</organism>
<sequence>MRVHVVANTLLLELLERRNHACEDAERTETTRAINMGMQALANMCTANPAVQTLVWPFFAAESQLLSTFLLLAEPAAAKYALVWIHNCTVDSPANCVALVDSTPGADAVASMLKMFSDEADDNDANFNLCFACIKTLLLADLAPRIWTQLDKIEDTDMSNAHVALLKALDGLANPASGARLDAGEVVHRSAAPGSKAMPQVSGTCPKSRTPVAHARLPTHPSPAMPATVSAIVPKRANKGLVGLILEILAKRPRWSSAVLLLAFLLVRNYNQAIGSYPRVSNSVMRTLDSFTASLKKANFKTVVATAPFIGPTFLVSDPKSVEYVLRTNFDNFVKGKFFDVRMHELLGSGIFNSDGEHWRIQRKSAATIFTTRGFRLYVETIFANEMKMLAAKLQDAAASGKTIDMQTHFFRFTLDSFGLIGFGTELNTMSKESVPFAVAFDRIQNIINYRFTSPFWWIEELLNFSAYRQFQEDRKLIRSFGQSIISQRRAEPEEIRSKRSDLLTLLMSMTIDDAGRKYTDDELCDHVLNFIIAGRDTTAQALSWTFYRLSLNPEARQKLVAEIDATLGDATYPTYEQVKGMKYANAVFSEALRLSPSVPKNGKTAVNDCVLPDGTPIPAGAQVGWYTYGMARNPAVWGPDAEEFRPERWLNERIRTQYENMSFNAGPRICLGKALAELEGVFVLVSILRLFDVEAVDPKAVTYKNTLTLPIKGELECRVVQRRAI</sequence>
<dbReference type="Proteomes" id="UP001527925">
    <property type="component" value="Unassembled WGS sequence"/>
</dbReference>
<dbReference type="InterPro" id="IPR017972">
    <property type="entry name" value="Cyt_P450_CS"/>
</dbReference>
<evidence type="ECO:0000313" key="5">
    <source>
        <dbReference type="EMBL" id="KAL2920132.1"/>
    </source>
</evidence>
<dbReference type="Gene3D" id="1.10.630.10">
    <property type="entry name" value="Cytochrome P450"/>
    <property type="match status" value="1"/>
</dbReference>
<dbReference type="Pfam" id="PF00067">
    <property type="entry name" value="p450"/>
    <property type="match status" value="1"/>
</dbReference>
<keyword evidence="3" id="KW-0560">Oxidoreductase</keyword>
<dbReference type="PANTHER" id="PTHR24296">
    <property type="entry name" value="CYTOCHROME P450"/>
    <property type="match status" value="1"/>
</dbReference>
<evidence type="ECO:0008006" key="7">
    <source>
        <dbReference type="Google" id="ProtNLM"/>
    </source>
</evidence>